<keyword evidence="3" id="KW-1185">Reference proteome</keyword>
<dbReference type="Proteomes" id="UP001597414">
    <property type="component" value="Unassembled WGS sequence"/>
</dbReference>
<sequence length="176" mass="19813">MKNSIFKTVFFFMFLLGIGACNSEESLPPVNPFIGEWQAADDQFLILTVDGEEKTLAEFGVQILKTNPISAETTAADYLRHTIMGPIDIYEPEILIAPQELFSATVAGERVAGIWKLQNAGSVLHFNSLDLRENGYFYNVKRLSGNELDLEWSWEMSYIGENSGVYDVHLVIKLKK</sequence>
<proteinExistence type="predicted"/>
<dbReference type="PROSITE" id="PS51257">
    <property type="entry name" value="PROKAR_LIPOPROTEIN"/>
    <property type="match status" value="1"/>
</dbReference>
<name>A0ABW5B7B6_9BACT</name>
<reference evidence="3" key="1">
    <citation type="journal article" date="2019" name="Int. J. Syst. Evol. Microbiol.">
        <title>The Global Catalogue of Microorganisms (GCM) 10K type strain sequencing project: providing services to taxonomists for standard genome sequencing and annotation.</title>
        <authorList>
            <consortium name="The Broad Institute Genomics Platform"/>
            <consortium name="The Broad Institute Genome Sequencing Center for Infectious Disease"/>
            <person name="Wu L."/>
            <person name="Ma J."/>
        </authorList>
    </citation>
    <scope>NUCLEOTIDE SEQUENCE [LARGE SCALE GENOMIC DNA]</scope>
    <source>
        <strain evidence="3">KCTC 19812</strain>
    </source>
</reference>
<keyword evidence="1" id="KW-0732">Signal</keyword>
<gene>
    <name evidence="2" type="ORF">ACFSKV_04620</name>
</gene>
<evidence type="ECO:0000313" key="2">
    <source>
        <dbReference type="EMBL" id="MFD2200838.1"/>
    </source>
</evidence>
<evidence type="ECO:0000313" key="3">
    <source>
        <dbReference type="Proteomes" id="UP001597414"/>
    </source>
</evidence>
<dbReference type="RefSeq" id="WP_380800709.1">
    <property type="nucleotide sequence ID" value="NZ_JBHUIV010000010.1"/>
</dbReference>
<organism evidence="2 3">
    <name type="scientific">Shivajiella indica</name>
    <dbReference type="NCBI Taxonomy" id="872115"/>
    <lineage>
        <taxon>Bacteria</taxon>
        <taxon>Pseudomonadati</taxon>
        <taxon>Bacteroidota</taxon>
        <taxon>Cytophagia</taxon>
        <taxon>Cytophagales</taxon>
        <taxon>Cyclobacteriaceae</taxon>
        <taxon>Shivajiella</taxon>
    </lineage>
</organism>
<accession>A0ABW5B7B6</accession>
<dbReference type="EMBL" id="JBHUIV010000010">
    <property type="protein sequence ID" value="MFD2200838.1"/>
    <property type="molecule type" value="Genomic_DNA"/>
</dbReference>
<feature type="chain" id="PRO_5045655018" evidence="1">
    <location>
        <begin position="24"/>
        <end position="176"/>
    </location>
</feature>
<feature type="signal peptide" evidence="1">
    <location>
        <begin position="1"/>
        <end position="23"/>
    </location>
</feature>
<protein>
    <submittedName>
        <fullName evidence="2">Uncharacterized protein</fullName>
    </submittedName>
</protein>
<evidence type="ECO:0000256" key="1">
    <source>
        <dbReference type="SAM" id="SignalP"/>
    </source>
</evidence>
<comment type="caution">
    <text evidence="2">The sequence shown here is derived from an EMBL/GenBank/DDBJ whole genome shotgun (WGS) entry which is preliminary data.</text>
</comment>